<accession>A0ABP8RE33</accession>
<dbReference type="InterPro" id="IPR035906">
    <property type="entry name" value="MetI-like_sf"/>
</dbReference>
<dbReference type="SUPFAM" id="SSF161098">
    <property type="entry name" value="MetI-like"/>
    <property type="match status" value="1"/>
</dbReference>
<keyword evidence="10" id="KW-1185">Reference proteome</keyword>
<protein>
    <submittedName>
        <fullName evidence="9">ABC transporter permease</fullName>
    </submittedName>
</protein>
<dbReference type="Pfam" id="PF00528">
    <property type="entry name" value="BPD_transp_1"/>
    <property type="match status" value="1"/>
</dbReference>
<dbReference type="PANTHER" id="PTHR30151:SF20">
    <property type="entry name" value="ABC TRANSPORTER PERMEASE PROTEIN HI_0355-RELATED"/>
    <property type="match status" value="1"/>
</dbReference>
<reference evidence="10" key="1">
    <citation type="journal article" date="2019" name="Int. J. Syst. Evol. Microbiol.">
        <title>The Global Catalogue of Microorganisms (GCM) 10K type strain sequencing project: providing services to taxonomists for standard genome sequencing and annotation.</title>
        <authorList>
            <consortium name="The Broad Institute Genomics Platform"/>
            <consortium name="The Broad Institute Genome Sequencing Center for Infectious Disease"/>
            <person name="Wu L."/>
            <person name="Ma J."/>
        </authorList>
    </citation>
    <scope>NUCLEOTIDE SEQUENCE [LARGE SCALE GENOMIC DNA]</scope>
    <source>
        <strain evidence="10">JCM 17906</strain>
    </source>
</reference>
<evidence type="ECO:0000256" key="2">
    <source>
        <dbReference type="ARBA" id="ARBA00022448"/>
    </source>
</evidence>
<comment type="subcellular location">
    <subcellularLocation>
        <location evidence="1 7">Cell membrane</location>
        <topology evidence="1 7">Multi-pass membrane protein</topology>
    </subcellularLocation>
</comment>
<keyword evidence="4 7" id="KW-0812">Transmembrane</keyword>
<name>A0ABP8RE33_9PSEU</name>
<evidence type="ECO:0000256" key="5">
    <source>
        <dbReference type="ARBA" id="ARBA00022989"/>
    </source>
</evidence>
<organism evidence="9 10">
    <name type="scientific">Pseudonocardia xishanensis</name>
    <dbReference type="NCBI Taxonomy" id="630995"/>
    <lineage>
        <taxon>Bacteria</taxon>
        <taxon>Bacillati</taxon>
        <taxon>Actinomycetota</taxon>
        <taxon>Actinomycetes</taxon>
        <taxon>Pseudonocardiales</taxon>
        <taxon>Pseudonocardiaceae</taxon>
        <taxon>Pseudonocardia</taxon>
    </lineage>
</organism>
<proteinExistence type="inferred from homology"/>
<evidence type="ECO:0000313" key="10">
    <source>
        <dbReference type="Proteomes" id="UP001501598"/>
    </source>
</evidence>
<dbReference type="Gene3D" id="1.10.3720.10">
    <property type="entry name" value="MetI-like"/>
    <property type="match status" value="1"/>
</dbReference>
<dbReference type="Proteomes" id="UP001501598">
    <property type="component" value="Unassembled WGS sequence"/>
</dbReference>
<comment type="similarity">
    <text evidence="7">Belongs to the binding-protein-dependent transport system permease family.</text>
</comment>
<evidence type="ECO:0000313" key="9">
    <source>
        <dbReference type="EMBL" id="GAA4536051.1"/>
    </source>
</evidence>
<dbReference type="CDD" id="cd06261">
    <property type="entry name" value="TM_PBP2"/>
    <property type="match status" value="1"/>
</dbReference>
<feature type="domain" description="ABC transmembrane type-1" evidence="8">
    <location>
        <begin position="51"/>
        <end position="231"/>
    </location>
</feature>
<keyword evidence="2 7" id="KW-0813">Transport</keyword>
<keyword evidence="5 7" id="KW-1133">Transmembrane helix</keyword>
<evidence type="ECO:0000256" key="7">
    <source>
        <dbReference type="RuleBase" id="RU363032"/>
    </source>
</evidence>
<keyword evidence="3" id="KW-1003">Cell membrane</keyword>
<feature type="transmembrane region" description="Helical" evidence="7">
    <location>
        <begin position="59"/>
        <end position="78"/>
    </location>
</feature>
<keyword evidence="6 7" id="KW-0472">Membrane</keyword>
<comment type="caution">
    <text evidence="9">The sequence shown here is derived from an EMBL/GenBank/DDBJ whole genome shotgun (WGS) entry which is preliminary data.</text>
</comment>
<dbReference type="EMBL" id="BAABGT010000004">
    <property type="protein sequence ID" value="GAA4536051.1"/>
    <property type="molecule type" value="Genomic_DNA"/>
</dbReference>
<evidence type="ECO:0000256" key="3">
    <source>
        <dbReference type="ARBA" id="ARBA00022475"/>
    </source>
</evidence>
<dbReference type="PROSITE" id="PS50928">
    <property type="entry name" value="ABC_TM1"/>
    <property type="match status" value="1"/>
</dbReference>
<gene>
    <name evidence="9" type="ORF">GCM10023175_02370</name>
</gene>
<evidence type="ECO:0000259" key="8">
    <source>
        <dbReference type="PROSITE" id="PS50928"/>
    </source>
</evidence>
<evidence type="ECO:0000256" key="4">
    <source>
        <dbReference type="ARBA" id="ARBA00022692"/>
    </source>
</evidence>
<sequence>MSARPWLLAAGLIVVWEALVQLLDVPLYLIPAPSAIAGSLWSDRAYLLANTPTTLFETWAGFLLALAIGIGLAIPVALTRFGEEAVMPIIVATQSVPKTALAPVFVVWFGFGFAPKIVMAAALAFFPIVVNLARGLRAVEPEIVQYMTTLGATRRDVFLRLRLPAALPYLFSAMKVAISLSTVGAIVGEFIGASSGLGYVILRAINNYDTAVMFAALLLVSLLGVLSYGVITQLEKRALSWQPESAAASV</sequence>
<evidence type="ECO:0000256" key="6">
    <source>
        <dbReference type="ARBA" id="ARBA00023136"/>
    </source>
</evidence>
<feature type="transmembrane region" description="Helical" evidence="7">
    <location>
        <begin position="211"/>
        <end position="231"/>
    </location>
</feature>
<dbReference type="InterPro" id="IPR000515">
    <property type="entry name" value="MetI-like"/>
</dbReference>
<dbReference type="PANTHER" id="PTHR30151">
    <property type="entry name" value="ALKANE SULFONATE ABC TRANSPORTER-RELATED, MEMBRANE SUBUNIT"/>
    <property type="match status" value="1"/>
</dbReference>
<dbReference type="RefSeq" id="WP_345411793.1">
    <property type="nucleotide sequence ID" value="NZ_BAABGT010000004.1"/>
</dbReference>
<evidence type="ECO:0000256" key="1">
    <source>
        <dbReference type="ARBA" id="ARBA00004651"/>
    </source>
</evidence>